<evidence type="ECO:0000256" key="1">
    <source>
        <dbReference type="SAM" id="MobiDB-lite"/>
    </source>
</evidence>
<dbReference type="Proteomes" id="UP001575105">
    <property type="component" value="Unassembled WGS sequence"/>
</dbReference>
<organism evidence="3 4">
    <name type="scientific">Natronomicrosphaera hydrolytica</name>
    <dbReference type="NCBI Taxonomy" id="3242702"/>
    <lineage>
        <taxon>Bacteria</taxon>
        <taxon>Pseudomonadati</taxon>
        <taxon>Planctomycetota</taxon>
        <taxon>Phycisphaerae</taxon>
        <taxon>Phycisphaerales</taxon>
        <taxon>Phycisphaeraceae</taxon>
        <taxon>Natronomicrosphaera</taxon>
    </lineage>
</organism>
<feature type="region of interest" description="Disordered" evidence="1">
    <location>
        <begin position="48"/>
        <end position="70"/>
    </location>
</feature>
<accession>A0ABV4UBT4</accession>
<keyword evidence="4" id="KW-1185">Reference proteome</keyword>
<sequence length="180" mass="20752">MRCPACQESQLTRDELDANLITSACTACGGHWVRAFQYWQWRQKQGESLPPIEPDAKTTQPPAADSGPGKRCPECGTFLIRRQVGKGFAFHLDRCGHCGGIWFDRDEWDTLKQHNLHDDVHFVFTEAWQAAVRRDRQAQAEQRRLREQLGEVEYARLCDVQRWIEQHPQRPMILAALGIV</sequence>
<comment type="caution">
    <text evidence="3">The sequence shown here is derived from an EMBL/GenBank/DDBJ whole genome shotgun (WGS) entry which is preliminary data.</text>
</comment>
<dbReference type="InterPro" id="IPR027392">
    <property type="entry name" value="TF_Znf"/>
</dbReference>
<protein>
    <submittedName>
        <fullName evidence="3">Zf-TFIIB domain-containing protein</fullName>
    </submittedName>
</protein>
<name>A0ABV4UBT4_9BACT</name>
<dbReference type="Pfam" id="PF13453">
    <property type="entry name" value="Zn_ribbon_TFIIB"/>
    <property type="match status" value="1"/>
</dbReference>
<evidence type="ECO:0000313" key="4">
    <source>
        <dbReference type="Proteomes" id="UP001575105"/>
    </source>
</evidence>
<evidence type="ECO:0000313" key="3">
    <source>
        <dbReference type="EMBL" id="MFA9480371.1"/>
    </source>
</evidence>
<evidence type="ECO:0000259" key="2">
    <source>
        <dbReference type="Pfam" id="PF13453"/>
    </source>
</evidence>
<proteinExistence type="predicted"/>
<gene>
    <name evidence="3" type="ORF">ACERK3_19035</name>
</gene>
<reference evidence="3 4" key="1">
    <citation type="submission" date="2024-08" db="EMBL/GenBank/DDBJ databases">
        <title>Whole-genome sequencing of halo(alkali)philic microorganisms from hypersaline lakes.</title>
        <authorList>
            <person name="Sorokin D.Y."/>
            <person name="Merkel A.Y."/>
            <person name="Messina E."/>
            <person name="Yakimov M."/>
        </authorList>
    </citation>
    <scope>NUCLEOTIDE SEQUENCE [LARGE SCALE GENOMIC DNA]</scope>
    <source>
        <strain evidence="3 4">AB-hyl4</strain>
    </source>
</reference>
<dbReference type="EMBL" id="JBGUBD010000020">
    <property type="protein sequence ID" value="MFA9480371.1"/>
    <property type="molecule type" value="Genomic_DNA"/>
</dbReference>
<feature type="domain" description="Transcription factor zinc-finger" evidence="2">
    <location>
        <begin position="71"/>
        <end position="113"/>
    </location>
</feature>
<dbReference type="RefSeq" id="WP_425347292.1">
    <property type="nucleotide sequence ID" value="NZ_JBGUBD010000020.1"/>
</dbReference>